<gene>
    <name evidence="3" type="primary">ORF118013</name>
    <name evidence="2" type="synonym">ORF118003</name>
</gene>
<protein>
    <submittedName>
        <fullName evidence="3">Uncharacterized protein</fullName>
    </submittedName>
</protein>
<evidence type="ECO:0000256" key="1">
    <source>
        <dbReference type="SAM" id="MobiDB-lite"/>
    </source>
</evidence>
<proteinExistence type="predicted"/>
<dbReference type="EMBL" id="HACG01033020">
    <property type="protein sequence ID" value="CEK79885.1"/>
    <property type="molecule type" value="Transcribed_RNA"/>
</dbReference>
<feature type="compositionally biased region" description="Pro residues" evidence="1">
    <location>
        <begin position="50"/>
        <end position="63"/>
    </location>
</feature>
<evidence type="ECO:0000313" key="2">
    <source>
        <dbReference type="EMBL" id="CEK79885.1"/>
    </source>
</evidence>
<dbReference type="EMBL" id="HACG01033024">
    <property type="protein sequence ID" value="CEK79889.1"/>
    <property type="molecule type" value="Transcribed_RNA"/>
</dbReference>
<feature type="compositionally biased region" description="Polar residues" evidence="1">
    <location>
        <begin position="1"/>
        <end position="12"/>
    </location>
</feature>
<reference evidence="3" key="1">
    <citation type="submission" date="2014-12" db="EMBL/GenBank/DDBJ databases">
        <title>Insight into the proteome of Arion vulgaris.</title>
        <authorList>
            <person name="Aradska J."/>
            <person name="Bulat T."/>
            <person name="Smidak R."/>
            <person name="Sarate P."/>
            <person name="Gangsoo J."/>
            <person name="Sialana F."/>
            <person name="Bilban M."/>
            <person name="Lubec G."/>
        </authorList>
    </citation>
    <scope>NUCLEOTIDE SEQUENCE</scope>
    <source>
        <tissue evidence="3">Skin</tissue>
    </source>
</reference>
<accession>A0A0B7AFU0</accession>
<feature type="region of interest" description="Disordered" evidence="1">
    <location>
        <begin position="1"/>
        <end position="67"/>
    </location>
</feature>
<name>A0A0B7AFU0_9EUPU</name>
<sequence>MGYDPKTSSTSRLPPPTDERRPNNVWISGPSIPISGSKSGPRRPPKRPPKSPPSSPPPPPPRSAPKSLVDLSFSFSTCVLSITENTTAAKTTSRYIAFIFPCFLRIATTIQESFSEVN</sequence>
<evidence type="ECO:0000313" key="3">
    <source>
        <dbReference type="EMBL" id="CEK79889.1"/>
    </source>
</evidence>
<organism evidence="3">
    <name type="scientific">Arion vulgaris</name>
    <dbReference type="NCBI Taxonomy" id="1028688"/>
    <lineage>
        <taxon>Eukaryota</taxon>
        <taxon>Metazoa</taxon>
        <taxon>Spiralia</taxon>
        <taxon>Lophotrochozoa</taxon>
        <taxon>Mollusca</taxon>
        <taxon>Gastropoda</taxon>
        <taxon>Heterobranchia</taxon>
        <taxon>Euthyneura</taxon>
        <taxon>Panpulmonata</taxon>
        <taxon>Eupulmonata</taxon>
        <taxon>Stylommatophora</taxon>
        <taxon>Helicina</taxon>
        <taxon>Arionoidea</taxon>
        <taxon>Arionidae</taxon>
        <taxon>Arion</taxon>
    </lineage>
</organism>
<feature type="compositionally biased region" description="Low complexity" evidence="1">
    <location>
        <begin position="27"/>
        <end position="39"/>
    </location>
</feature>
<dbReference type="AlphaFoldDB" id="A0A0B7AFU0"/>
<feature type="non-terminal residue" evidence="3">
    <location>
        <position position="118"/>
    </location>
</feature>
<feature type="compositionally biased region" description="Basic residues" evidence="1">
    <location>
        <begin position="40"/>
        <end position="49"/>
    </location>
</feature>